<dbReference type="AlphaFoldDB" id="A0A1G8IDV7"/>
<feature type="chain" id="PRO_5011432574" evidence="1">
    <location>
        <begin position="23"/>
        <end position="99"/>
    </location>
</feature>
<name>A0A1G8IDV7_9RHOB</name>
<organism evidence="2 3">
    <name type="scientific">Lutimaribacter saemankumensis</name>
    <dbReference type="NCBI Taxonomy" id="490829"/>
    <lineage>
        <taxon>Bacteria</taxon>
        <taxon>Pseudomonadati</taxon>
        <taxon>Pseudomonadota</taxon>
        <taxon>Alphaproteobacteria</taxon>
        <taxon>Rhodobacterales</taxon>
        <taxon>Roseobacteraceae</taxon>
        <taxon>Lutimaribacter</taxon>
    </lineage>
</organism>
<feature type="signal peptide" evidence="1">
    <location>
        <begin position="1"/>
        <end position="22"/>
    </location>
</feature>
<dbReference type="RefSeq" id="WP_245723273.1">
    <property type="nucleotide sequence ID" value="NZ_FNEB01000001.1"/>
</dbReference>
<gene>
    <name evidence="2" type="ORF">SAMN05421850_101876</name>
</gene>
<dbReference type="Proteomes" id="UP000199340">
    <property type="component" value="Unassembled WGS sequence"/>
</dbReference>
<dbReference type="EMBL" id="FNEB01000001">
    <property type="protein sequence ID" value="SDI16987.1"/>
    <property type="molecule type" value="Genomic_DNA"/>
</dbReference>
<dbReference type="STRING" id="490829.SAMN05421850_101876"/>
<proteinExistence type="predicted"/>
<keyword evidence="3" id="KW-1185">Reference proteome</keyword>
<dbReference type="PROSITE" id="PS51257">
    <property type="entry name" value="PROKAR_LIPOPROTEIN"/>
    <property type="match status" value="1"/>
</dbReference>
<evidence type="ECO:0000313" key="2">
    <source>
        <dbReference type="EMBL" id="SDI16987.1"/>
    </source>
</evidence>
<reference evidence="2 3" key="1">
    <citation type="submission" date="2016-10" db="EMBL/GenBank/DDBJ databases">
        <authorList>
            <person name="de Groot N.N."/>
        </authorList>
    </citation>
    <scope>NUCLEOTIDE SEQUENCE [LARGE SCALE GENOMIC DNA]</scope>
    <source>
        <strain evidence="2 3">DSM 28010</strain>
    </source>
</reference>
<accession>A0A1G8IDV7</accession>
<protein>
    <submittedName>
        <fullName evidence="2">Uncharacterized protein</fullName>
    </submittedName>
</protein>
<sequence>MTSPRRILPFVLAASVSATACARFPELDARTADIDPQTPYPALVPLDPLLARVADDQITEDTEASIEARVAALRARAKAMRSDVIDDETRTRMSGGVAR</sequence>
<evidence type="ECO:0000256" key="1">
    <source>
        <dbReference type="SAM" id="SignalP"/>
    </source>
</evidence>
<keyword evidence="1" id="KW-0732">Signal</keyword>
<evidence type="ECO:0000313" key="3">
    <source>
        <dbReference type="Proteomes" id="UP000199340"/>
    </source>
</evidence>